<feature type="compositionally biased region" description="Low complexity" evidence="8">
    <location>
        <begin position="255"/>
        <end position="265"/>
    </location>
</feature>
<feature type="region of interest" description="Disordered" evidence="8">
    <location>
        <begin position="668"/>
        <end position="712"/>
    </location>
</feature>
<dbReference type="Pfam" id="PF22379">
    <property type="entry name" value="OB_MCM10"/>
    <property type="match status" value="1"/>
</dbReference>
<evidence type="ECO:0000256" key="1">
    <source>
        <dbReference type="ARBA" id="ARBA00004123"/>
    </source>
</evidence>
<feature type="compositionally biased region" description="Low complexity" evidence="8">
    <location>
        <begin position="38"/>
        <end position="55"/>
    </location>
</feature>
<dbReference type="FunFam" id="2.40.50.140:FF:000174">
    <property type="entry name" value="DNA replication licensing factor mcm10"/>
    <property type="match status" value="1"/>
</dbReference>
<feature type="region of interest" description="Disordered" evidence="8">
    <location>
        <begin position="514"/>
        <end position="545"/>
    </location>
</feature>
<name>A0A6A6R8I2_9PEZI</name>
<feature type="domain" description="MCM10 OB-fold" evidence="10">
    <location>
        <begin position="312"/>
        <end position="456"/>
    </location>
</feature>
<dbReference type="InterPro" id="IPR015408">
    <property type="entry name" value="Znf_Mcm10/DnaG"/>
</dbReference>
<feature type="region of interest" description="Disordered" evidence="8">
    <location>
        <begin position="82"/>
        <end position="150"/>
    </location>
</feature>
<feature type="compositionally biased region" description="Pro residues" evidence="8">
    <location>
        <begin position="1"/>
        <end position="10"/>
    </location>
</feature>
<feature type="compositionally biased region" description="Polar residues" evidence="8">
    <location>
        <begin position="186"/>
        <end position="195"/>
    </location>
</feature>
<feature type="region of interest" description="Disordered" evidence="8">
    <location>
        <begin position="1"/>
        <end position="65"/>
    </location>
</feature>
<evidence type="ECO:0000313" key="11">
    <source>
        <dbReference type="EMBL" id="KAF2500704.1"/>
    </source>
</evidence>
<feature type="region of interest" description="Disordered" evidence="8">
    <location>
        <begin position="239"/>
        <end position="276"/>
    </location>
</feature>
<evidence type="ECO:0000256" key="8">
    <source>
        <dbReference type="SAM" id="MobiDB-lite"/>
    </source>
</evidence>
<keyword evidence="5" id="KW-0863">Zinc-finger</keyword>
<evidence type="ECO:0000256" key="5">
    <source>
        <dbReference type="ARBA" id="ARBA00022771"/>
    </source>
</evidence>
<dbReference type="Gene3D" id="2.40.50.140">
    <property type="entry name" value="Nucleic acid-binding proteins"/>
    <property type="match status" value="1"/>
</dbReference>
<dbReference type="PANTHER" id="PTHR13454">
    <property type="entry name" value="PROTEIN MCM10 HOMOLOG"/>
    <property type="match status" value="1"/>
</dbReference>
<proteinExistence type="inferred from homology"/>
<dbReference type="EMBL" id="MU004183">
    <property type="protein sequence ID" value="KAF2500704.1"/>
    <property type="molecule type" value="Genomic_DNA"/>
</dbReference>
<dbReference type="Pfam" id="PF09329">
    <property type="entry name" value="zf-primase"/>
    <property type="match status" value="1"/>
</dbReference>
<keyword evidence="6" id="KW-0862">Zinc</keyword>
<keyword evidence="3" id="KW-0235">DNA replication</keyword>
<feature type="compositionally biased region" description="Basic and acidic residues" evidence="8">
    <location>
        <begin position="23"/>
        <end position="33"/>
    </location>
</feature>
<dbReference type="Proteomes" id="UP000799750">
    <property type="component" value="Unassembled WGS sequence"/>
</dbReference>
<feature type="compositionally biased region" description="Gly residues" evidence="8">
    <location>
        <begin position="518"/>
        <end position="542"/>
    </location>
</feature>
<gene>
    <name evidence="11" type="ORF">BU16DRAFT_430613</name>
</gene>
<dbReference type="GO" id="GO:0043596">
    <property type="term" value="C:nuclear replication fork"/>
    <property type="evidence" value="ECO:0007669"/>
    <property type="project" value="TreeGrafter"/>
</dbReference>
<dbReference type="GO" id="GO:0006270">
    <property type="term" value="P:DNA replication initiation"/>
    <property type="evidence" value="ECO:0007669"/>
    <property type="project" value="InterPro"/>
</dbReference>
<keyword evidence="7" id="KW-0539">Nucleus</keyword>
<evidence type="ECO:0000256" key="2">
    <source>
        <dbReference type="ARBA" id="ARBA00009679"/>
    </source>
</evidence>
<feature type="region of interest" description="Disordered" evidence="8">
    <location>
        <begin position="177"/>
        <end position="210"/>
    </location>
</feature>
<feature type="compositionally biased region" description="Polar residues" evidence="8">
    <location>
        <begin position="98"/>
        <end position="110"/>
    </location>
</feature>
<reference evidence="11" key="1">
    <citation type="journal article" date="2020" name="Stud. Mycol.">
        <title>101 Dothideomycetes genomes: a test case for predicting lifestyles and emergence of pathogens.</title>
        <authorList>
            <person name="Haridas S."/>
            <person name="Albert R."/>
            <person name="Binder M."/>
            <person name="Bloem J."/>
            <person name="Labutti K."/>
            <person name="Salamov A."/>
            <person name="Andreopoulos B."/>
            <person name="Baker S."/>
            <person name="Barry K."/>
            <person name="Bills G."/>
            <person name="Bluhm B."/>
            <person name="Cannon C."/>
            <person name="Castanera R."/>
            <person name="Culley D."/>
            <person name="Daum C."/>
            <person name="Ezra D."/>
            <person name="Gonzalez J."/>
            <person name="Henrissat B."/>
            <person name="Kuo A."/>
            <person name="Liang C."/>
            <person name="Lipzen A."/>
            <person name="Lutzoni F."/>
            <person name="Magnuson J."/>
            <person name="Mondo S."/>
            <person name="Nolan M."/>
            <person name="Ohm R."/>
            <person name="Pangilinan J."/>
            <person name="Park H.-J."/>
            <person name="Ramirez L."/>
            <person name="Alfaro M."/>
            <person name="Sun H."/>
            <person name="Tritt A."/>
            <person name="Yoshinaga Y."/>
            <person name="Zwiers L.-H."/>
            <person name="Turgeon B."/>
            <person name="Goodwin S."/>
            <person name="Spatafora J."/>
            <person name="Crous P."/>
            <person name="Grigoriev I."/>
        </authorList>
    </citation>
    <scope>NUCLEOTIDE SEQUENCE</scope>
    <source>
        <strain evidence="11">CBS 269.34</strain>
    </source>
</reference>
<dbReference type="GO" id="GO:0003697">
    <property type="term" value="F:single-stranded DNA binding"/>
    <property type="evidence" value="ECO:0007669"/>
    <property type="project" value="InterPro"/>
</dbReference>
<protein>
    <submittedName>
        <fullName evidence="11">Uncharacterized protein</fullName>
    </submittedName>
</protein>
<feature type="region of interest" description="Disordered" evidence="8">
    <location>
        <begin position="624"/>
        <end position="644"/>
    </location>
</feature>
<feature type="domain" description="Zinc finger Mcm10/DnaG-type" evidence="9">
    <location>
        <begin position="464"/>
        <end position="509"/>
    </location>
</feature>
<feature type="compositionally biased region" description="Basic and acidic residues" evidence="8">
    <location>
        <begin position="698"/>
        <end position="709"/>
    </location>
</feature>
<dbReference type="InterPro" id="IPR055065">
    <property type="entry name" value="OB_MCM10"/>
</dbReference>
<evidence type="ECO:0000313" key="12">
    <source>
        <dbReference type="Proteomes" id="UP000799750"/>
    </source>
</evidence>
<sequence length="748" mass="82110">SGEPNWPPKSPYEALLSSPSGRKKLEQRRDRDSPSPSPIRRPSSVRRPASRVQVSSDDEDDDEETLELKLKAIEARLKLKKLKQARAKRAESEEGDNGSRTGSRAETSTPAPIKVSGLRVPRDIPRPQPAVQVPGSPVRNGRAPDVQKSPARVLLGIDKGLRAHDVSLKRATSYNHRTDAARDATGSLSRANSQRGRAEVSTPAPRGKSFSERIAESRLNDKERQDKLSRIENSRSRGFGVNANDLYSSQDLPGSRAISSLSSGSNRTESRAMAPPANNTQFLQKSRSLAAIEKSATPRINESSEPTIFETFSGFHLSKRLIPHNTLTRTLDGKSLYNLPKLLKEVKGPEYDTPDVESDYVVLGIIASKSSPLTPKNARKVNASDNDPDDAANGPSKFMVLHLTDLKWEIDLFLFDTGFSQFWKLSVGTIIAVLNPDIMPPRNRATGQFSLKLSSSEDTVLEIGMARDLGFCKAVKKDGKECRQWIDGRKTEYCDFHVELAIDKSKRGRMEINTMTGFGKGTRGGGGSRGERGGFSGRGGGHGGKDDGLVRQGRFHDRSLHETVYIAPGSRSAAQLLDEEDTITGVGRAEAHRKRLADQERERELAKRLGEAGNGMGAAYMKARGVDKQEQEEKRVEAEKQKGESLGEETLSLLGRKAGDVTLSPVKRKRSTGFSNTNKTSEPMGWGGAFQRGLPVPKKKEREEREVSPAKKKARFMLEKKGIREPGRDSLGGMDIGLIAAMDEDDDD</sequence>
<dbReference type="InterPro" id="IPR040184">
    <property type="entry name" value="Mcm10"/>
</dbReference>
<evidence type="ECO:0000256" key="4">
    <source>
        <dbReference type="ARBA" id="ARBA00022723"/>
    </source>
</evidence>
<dbReference type="PANTHER" id="PTHR13454:SF11">
    <property type="entry name" value="PROTEIN MCM10 HOMOLOG"/>
    <property type="match status" value="1"/>
</dbReference>
<evidence type="ECO:0000259" key="10">
    <source>
        <dbReference type="Pfam" id="PF22379"/>
    </source>
</evidence>
<dbReference type="AlphaFoldDB" id="A0A6A6R8I2"/>
<accession>A0A6A6R8I2</accession>
<feature type="compositionally biased region" description="Acidic residues" evidence="8">
    <location>
        <begin position="56"/>
        <end position="65"/>
    </location>
</feature>
<feature type="non-terminal residue" evidence="11">
    <location>
        <position position="748"/>
    </location>
</feature>
<keyword evidence="4" id="KW-0479">Metal-binding</keyword>
<dbReference type="GO" id="GO:0008270">
    <property type="term" value="F:zinc ion binding"/>
    <property type="evidence" value="ECO:0007669"/>
    <property type="project" value="UniProtKB-KW"/>
</dbReference>
<feature type="non-terminal residue" evidence="11">
    <location>
        <position position="1"/>
    </location>
</feature>
<dbReference type="OrthoDB" id="202825at2759"/>
<dbReference type="GO" id="GO:0003688">
    <property type="term" value="F:DNA replication origin binding"/>
    <property type="evidence" value="ECO:0007669"/>
    <property type="project" value="TreeGrafter"/>
</dbReference>
<evidence type="ECO:0000259" key="9">
    <source>
        <dbReference type="Pfam" id="PF09329"/>
    </source>
</evidence>
<dbReference type="InterPro" id="IPR012340">
    <property type="entry name" value="NA-bd_OB-fold"/>
</dbReference>
<comment type="similarity">
    <text evidence="2">Belongs to the MCM10 family.</text>
</comment>
<evidence type="ECO:0000256" key="7">
    <source>
        <dbReference type="ARBA" id="ARBA00023242"/>
    </source>
</evidence>
<evidence type="ECO:0000256" key="6">
    <source>
        <dbReference type="ARBA" id="ARBA00022833"/>
    </source>
</evidence>
<comment type="subcellular location">
    <subcellularLocation>
        <location evidence="1">Nucleus</location>
    </subcellularLocation>
</comment>
<evidence type="ECO:0000256" key="3">
    <source>
        <dbReference type="ARBA" id="ARBA00022705"/>
    </source>
</evidence>
<feature type="compositionally biased region" description="Polar residues" evidence="8">
    <location>
        <begin position="672"/>
        <end position="681"/>
    </location>
</feature>
<keyword evidence="12" id="KW-1185">Reference proteome</keyword>
<organism evidence="11 12">
    <name type="scientific">Lophium mytilinum</name>
    <dbReference type="NCBI Taxonomy" id="390894"/>
    <lineage>
        <taxon>Eukaryota</taxon>
        <taxon>Fungi</taxon>
        <taxon>Dikarya</taxon>
        <taxon>Ascomycota</taxon>
        <taxon>Pezizomycotina</taxon>
        <taxon>Dothideomycetes</taxon>
        <taxon>Pleosporomycetidae</taxon>
        <taxon>Mytilinidiales</taxon>
        <taxon>Mytilinidiaceae</taxon>
        <taxon>Lophium</taxon>
    </lineage>
</organism>